<keyword evidence="5" id="KW-1185">Reference proteome</keyword>
<feature type="domain" description="Phosphoesterase HXTX" evidence="3">
    <location>
        <begin position="107"/>
        <end position="170"/>
    </location>
</feature>
<dbReference type="GO" id="GO:0004113">
    <property type="term" value="F:2',3'-cyclic-nucleotide 3'-phosphodiesterase activity"/>
    <property type="evidence" value="ECO:0007669"/>
    <property type="project" value="InterPro"/>
</dbReference>
<dbReference type="EMBL" id="VTWT01000009">
    <property type="protein sequence ID" value="KAA9327296.1"/>
    <property type="molecule type" value="Genomic_DNA"/>
</dbReference>
<dbReference type="Pfam" id="PF02834">
    <property type="entry name" value="LigT_PEase"/>
    <property type="match status" value="2"/>
</dbReference>
<protein>
    <recommendedName>
        <fullName evidence="2">RNA 2',3'-cyclic phosphodiesterase</fullName>
        <shortName evidence="2">RNA 2',3'-CPDase</shortName>
        <ecNumber evidence="2">3.1.4.58</ecNumber>
    </recommendedName>
</protein>
<evidence type="ECO:0000313" key="5">
    <source>
        <dbReference type="Proteomes" id="UP000326570"/>
    </source>
</evidence>
<dbReference type="RefSeq" id="WP_150904800.1">
    <property type="nucleotide sequence ID" value="NZ_VTWT01000009.1"/>
</dbReference>
<evidence type="ECO:0000313" key="4">
    <source>
        <dbReference type="EMBL" id="KAA9327296.1"/>
    </source>
</evidence>
<dbReference type="PANTHER" id="PTHR35561">
    <property type="entry name" value="RNA 2',3'-CYCLIC PHOSPHODIESTERASE"/>
    <property type="match status" value="1"/>
</dbReference>
<dbReference type="InterPro" id="IPR014051">
    <property type="entry name" value="Phosphoesterase_HXTX"/>
</dbReference>
<comment type="catalytic activity">
    <reaction evidence="2">
        <text>a 3'-end 2',3'-cyclophospho-ribonucleotide-RNA + H2O = a 3'-end 2'-phospho-ribonucleotide-RNA + H(+)</text>
        <dbReference type="Rhea" id="RHEA:11828"/>
        <dbReference type="Rhea" id="RHEA-COMP:10464"/>
        <dbReference type="Rhea" id="RHEA-COMP:17353"/>
        <dbReference type="ChEBI" id="CHEBI:15377"/>
        <dbReference type="ChEBI" id="CHEBI:15378"/>
        <dbReference type="ChEBI" id="CHEBI:83064"/>
        <dbReference type="ChEBI" id="CHEBI:173113"/>
        <dbReference type="EC" id="3.1.4.58"/>
    </reaction>
</comment>
<feature type="short sequence motif" description="HXTX 2" evidence="2">
    <location>
        <begin position="125"/>
        <end position="128"/>
    </location>
</feature>
<dbReference type="InterPro" id="IPR004175">
    <property type="entry name" value="RNA_CPDase"/>
</dbReference>
<evidence type="ECO:0000259" key="3">
    <source>
        <dbReference type="Pfam" id="PF02834"/>
    </source>
</evidence>
<feature type="active site" description="Proton acceptor" evidence="2">
    <location>
        <position position="125"/>
    </location>
</feature>
<keyword evidence="1 2" id="KW-0378">Hydrolase</keyword>
<dbReference type="GO" id="GO:0008664">
    <property type="term" value="F:RNA 2',3'-cyclic 3'-phosphodiesterase activity"/>
    <property type="evidence" value="ECO:0007669"/>
    <property type="project" value="UniProtKB-EC"/>
</dbReference>
<organism evidence="4 5">
    <name type="scientific">Adhaeribacter soli</name>
    <dbReference type="NCBI Taxonomy" id="2607655"/>
    <lineage>
        <taxon>Bacteria</taxon>
        <taxon>Pseudomonadati</taxon>
        <taxon>Bacteroidota</taxon>
        <taxon>Cytophagia</taxon>
        <taxon>Cytophagales</taxon>
        <taxon>Hymenobacteraceae</taxon>
        <taxon>Adhaeribacter</taxon>
    </lineage>
</organism>
<dbReference type="EC" id="3.1.4.58" evidence="2"/>
<name>A0A5N1IQS2_9BACT</name>
<dbReference type="Gene3D" id="3.90.1140.10">
    <property type="entry name" value="Cyclic phosphodiesterase"/>
    <property type="match status" value="1"/>
</dbReference>
<dbReference type="AlphaFoldDB" id="A0A5N1IQS2"/>
<feature type="active site" description="Proton donor" evidence="2">
    <location>
        <position position="42"/>
    </location>
</feature>
<evidence type="ECO:0000256" key="2">
    <source>
        <dbReference type="HAMAP-Rule" id="MF_01940"/>
    </source>
</evidence>
<feature type="short sequence motif" description="HXTX 1" evidence="2">
    <location>
        <begin position="42"/>
        <end position="45"/>
    </location>
</feature>
<dbReference type="NCBIfam" id="TIGR02258">
    <property type="entry name" value="2_5_ligase"/>
    <property type="match status" value="1"/>
</dbReference>
<reference evidence="4 5" key="1">
    <citation type="submission" date="2019-09" db="EMBL/GenBank/DDBJ databases">
        <title>Genome sequence of Adhaeribacter sp. M2.</title>
        <authorList>
            <person name="Srinivasan S."/>
        </authorList>
    </citation>
    <scope>NUCLEOTIDE SEQUENCE [LARGE SCALE GENOMIC DNA]</scope>
    <source>
        <strain evidence="4 5">M2</strain>
    </source>
</reference>
<accession>A0A5N1IQS2</accession>
<dbReference type="PANTHER" id="PTHR35561:SF1">
    <property type="entry name" value="RNA 2',3'-CYCLIC PHOSPHODIESTERASE"/>
    <property type="match status" value="1"/>
</dbReference>
<dbReference type="HAMAP" id="MF_01940">
    <property type="entry name" value="RNA_CPDase"/>
    <property type="match status" value="1"/>
</dbReference>
<dbReference type="SUPFAM" id="SSF55144">
    <property type="entry name" value="LigT-like"/>
    <property type="match status" value="1"/>
</dbReference>
<dbReference type="InterPro" id="IPR009097">
    <property type="entry name" value="Cyclic_Pdiesterase"/>
</dbReference>
<comment type="caution">
    <text evidence="4">The sequence shown here is derived from an EMBL/GenBank/DDBJ whole genome shotgun (WGS) entry which is preliminary data.</text>
</comment>
<feature type="domain" description="Phosphoesterase HXTX" evidence="3">
    <location>
        <begin position="20"/>
        <end position="93"/>
    </location>
</feature>
<dbReference type="Proteomes" id="UP000326570">
    <property type="component" value="Unassembled WGS sequence"/>
</dbReference>
<comment type="function">
    <text evidence="2">Hydrolyzes RNA 2',3'-cyclic phosphodiester to an RNA 2'-phosphomonoester.</text>
</comment>
<sequence length="180" mass="20244">MKHYARLFVAAPLPETVVSALQHYLPGFEVPGVRIVPEENWHLTLHFIGNVPHNQVPEISAKLSEIAAGFNPFQLKLLRVSPGPNKKTPRLVWAQFAEDKSFEKLVRATTLALGAKVQNQHPIPHVTLARLSKENPPRNLPVLAATENLTLEVKELALWESELRQPHPRYSVLQQFPLGI</sequence>
<comment type="similarity">
    <text evidence="2">Belongs to the 2H phosphoesterase superfamily. ThpR family.</text>
</comment>
<gene>
    <name evidence="4" type="primary">thpR</name>
    <name evidence="4" type="ORF">F0P94_15370</name>
</gene>
<proteinExistence type="inferred from homology"/>
<evidence type="ECO:0000256" key="1">
    <source>
        <dbReference type="ARBA" id="ARBA00022801"/>
    </source>
</evidence>